<dbReference type="AlphaFoldDB" id="A0A438I3N1"/>
<accession>A0A438I3N1</accession>
<dbReference type="Proteomes" id="UP000288805">
    <property type="component" value="Unassembled WGS sequence"/>
</dbReference>
<feature type="compositionally biased region" description="Basic and acidic residues" evidence="1">
    <location>
        <begin position="85"/>
        <end position="97"/>
    </location>
</feature>
<feature type="region of interest" description="Disordered" evidence="1">
    <location>
        <begin position="39"/>
        <end position="105"/>
    </location>
</feature>
<protein>
    <submittedName>
        <fullName evidence="2">Uncharacterized protein</fullName>
    </submittedName>
</protein>
<evidence type="ECO:0000313" key="2">
    <source>
        <dbReference type="EMBL" id="RVW91314.1"/>
    </source>
</evidence>
<evidence type="ECO:0000256" key="1">
    <source>
        <dbReference type="SAM" id="MobiDB-lite"/>
    </source>
</evidence>
<reference evidence="2 3" key="1">
    <citation type="journal article" date="2018" name="PLoS Genet.">
        <title>Population sequencing reveals clonal diversity and ancestral inbreeding in the grapevine cultivar Chardonnay.</title>
        <authorList>
            <person name="Roach M.J."/>
            <person name="Johnson D.L."/>
            <person name="Bohlmann J."/>
            <person name="van Vuuren H.J."/>
            <person name="Jones S.J."/>
            <person name="Pretorius I.S."/>
            <person name="Schmidt S.A."/>
            <person name="Borneman A.R."/>
        </authorList>
    </citation>
    <scope>NUCLEOTIDE SEQUENCE [LARGE SCALE GENOMIC DNA]</scope>
    <source>
        <strain evidence="3">cv. Chardonnay</strain>
        <tissue evidence="2">Leaf</tissue>
    </source>
</reference>
<comment type="caution">
    <text evidence="2">The sequence shown here is derived from an EMBL/GenBank/DDBJ whole genome shotgun (WGS) entry which is preliminary data.</text>
</comment>
<gene>
    <name evidence="2" type="ORF">CK203_035461</name>
</gene>
<proteinExistence type="predicted"/>
<sequence length="105" mass="11803">MLSEPSISNLIKSLGRETRAILAYTARSTFDGTILSHLRQPVTTRIPPPTERKDKNDSKPSPPHLPRAVRQPEEMKAISNGARPWKGDSWRANDKCKLSSGKRRD</sequence>
<name>A0A438I3N1_VITVI</name>
<organism evidence="2 3">
    <name type="scientific">Vitis vinifera</name>
    <name type="common">Grape</name>
    <dbReference type="NCBI Taxonomy" id="29760"/>
    <lineage>
        <taxon>Eukaryota</taxon>
        <taxon>Viridiplantae</taxon>
        <taxon>Streptophyta</taxon>
        <taxon>Embryophyta</taxon>
        <taxon>Tracheophyta</taxon>
        <taxon>Spermatophyta</taxon>
        <taxon>Magnoliopsida</taxon>
        <taxon>eudicotyledons</taxon>
        <taxon>Gunneridae</taxon>
        <taxon>Pentapetalae</taxon>
        <taxon>rosids</taxon>
        <taxon>Vitales</taxon>
        <taxon>Vitaceae</taxon>
        <taxon>Viteae</taxon>
        <taxon>Vitis</taxon>
    </lineage>
</organism>
<dbReference type="EMBL" id="QGNW01000147">
    <property type="protein sequence ID" value="RVW91314.1"/>
    <property type="molecule type" value="Genomic_DNA"/>
</dbReference>
<evidence type="ECO:0000313" key="3">
    <source>
        <dbReference type="Proteomes" id="UP000288805"/>
    </source>
</evidence>